<gene>
    <name evidence="5" type="primary">adk</name>
    <name evidence="8" type="ORF">A2801_01305</name>
</gene>
<dbReference type="GO" id="GO:0004017">
    <property type="term" value="F:AMP kinase activity"/>
    <property type="evidence" value="ECO:0007669"/>
    <property type="project" value="UniProtKB-UniRule"/>
</dbReference>
<comment type="caution">
    <text evidence="8">The sequence shown here is derived from an EMBL/GenBank/DDBJ whole genome shotgun (WGS) entry which is preliminary data.</text>
</comment>
<proteinExistence type="inferred from homology"/>
<evidence type="ECO:0000256" key="5">
    <source>
        <dbReference type="HAMAP-Rule" id="MF_00235"/>
    </source>
</evidence>
<comment type="subunit">
    <text evidence="5 7">Monomer.</text>
</comment>
<dbReference type="SUPFAM" id="SSF52540">
    <property type="entry name" value="P-loop containing nucleoside triphosphate hydrolases"/>
    <property type="match status" value="1"/>
</dbReference>
<evidence type="ECO:0000256" key="7">
    <source>
        <dbReference type="RuleBase" id="RU003331"/>
    </source>
</evidence>
<dbReference type="InterPro" id="IPR000850">
    <property type="entry name" value="Adenylat/UMP-CMP_kin"/>
</dbReference>
<dbReference type="GO" id="GO:0005524">
    <property type="term" value="F:ATP binding"/>
    <property type="evidence" value="ECO:0007669"/>
    <property type="project" value="UniProtKB-UniRule"/>
</dbReference>
<evidence type="ECO:0000256" key="1">
    <source>
        <dbReference type="ARBA" id="ARBA00022679"/>
    </source>
</evidence>
<accession>A0A1F7YUS4</accession>
<organism evidence="8 9">
    <name type="scientific">Candidatus Woesebacteria bacterium RIFCSPHIGHO2_01_FULL_41_10</name>
    <dbReference type="NCBI Taxonomy" id="1802500"/>
    <lineage>
        <taxon>Bacteria</taxon>
        <taxon>Candidatus Woeseibacteriota</taxon>
    </lineage>
</organism>
<dbReference type="HAMAP" id="MF_00235">
    <property type="entry name" value="Adenylate_kinase_Adk"/>
    <property type="match status" value="1"/>
</dbReference>
<reference evidence="8 9" key="1">
    <citation type="journal article" date="2016" name="Nat. Commun.">
        <title>Thousands of microbial genomes shed light on interconnected biogeochemical processes in an aquifer system.</title>
        <authorList>
            <person name="Anantharaman K."/>
            <person name="Brown C.T."/>
            <person name="Hug L.A."/>
            <person name="Sharon I."/>
            <person name="Castelle C.J."/>
            <person name="Probst A.J."/>
            <person name="Thomas B.C."/>
            <person name="Singh A."/>
            <person name="Wilkins M.J."/>
            <person name="Karaoz U."/>
            <person name="Brodie E.L."/>
            <person name="Williams K.H."/>
            <person name="Hubbard S.S."/>
            <person name="Banfield J.F."/>
        </authorList>
    </citation>
    <scope>NUCLEOTIDE SEQUENCE [LARGE SCALE GENOMIC DNA]</scope>
</reference>
<protein>
    <recommendedName>
        <fullName evidence="5 7">Adenylate kinase</fullName>
        <shortName evidence="5">AK</shortName>
        <ecNumber evidence="5 7">2.7.4.3</ecNumber>
    </recommendedName>
    <alternativeName>
        <fullName evidence="5">ATP-AMP transphosphorylase</fullName>
    </alternativeName>
    <alternativeName>
        <fullName evidence="5">ATP:AMP phosphotransferase</fullName>
    </alternativeName>
    <alternativeName>
        <fullName evidence="5">Adenylate monophosphate kinase</fullName>
    </alternativeName>
</protein>
<comment type="subcellular location">
    <subcellularLocation>
        <location evidence="5 7">Cytoplasm</location>
    </subcellularLocation>
</comment>
<evidence type="ECO:0000313" key="9">
    <source>
        <dbReference type="Proteomes" id="UP000177263"/>
    </source>
</evidence>
<evidence type="ECO:0000256" key="2">
    <source>
        <dbReference type="ARBA" id="ARBA00022727"/>
    </source>
</evidence>
<feature type="binding site" evidence="5">
    <location>
        <begin position="54"/>
        <end position="56"/>
    </location>
    <ligand>
        <name>AMP</name>
        <dbReference type="ChEBI" id="CHEBI:456215"/>
    </ligand>
</feature>
<dbReference type="STRING" id="1802500.A2801_01305"/>
<name>A0A1F7YUS4_9BACT</name>
<keyword evidence="4 5" id="KW-0418">Kinase</keyword>
<feature type="binding site" evidence="5">
    <location>
        <position position="164"/>
    </location>
    <ligand>
        <name>AMP</name>
        <dbReference type="ChEBI" id="CHEBI:456215"/>
    </ligand>
</feature>
<dbReference type="SUPFAM" id="SSF57774">
    <property type="entry name" value="Microbial and mitochondrial ADK, insert 'zinc finger' domain"/>
    <property type="match status" value="1"/>
</dbReference>
<keyword evidence="1 5" id="KW-0808">Transferase</keyword>
<dbReference type="InterPro" id="IPR036193">
    <property type="entry name" value="ADK_active_lid_dom_sf"/>
</dbReference>
<comment type="pathway">
    <text evidence="5">Purine metabolism; AMP biosynthesis via salvage pathway; AMP from ADP: step 1/1.</text>
</comment>
<evidence type="ECO:0000256" key="4">
    <source>
        <dbReference type="ARBA" id="ARBA00022777"/>
    </source>
</evidence>
<evidence type="ECO:0000313" key="8">
    <source>
        <dbReference type="EMBL" id="OGM30265.1"/>
    </source>
</evidence>
<feature type="binding site" evidence="5">
    <location>
        <position position="153"/>
    </location>
    <ligand>
        <name>AMP</name>
        <dbReference type="ChEBI" id="CHEBI:456215"/>
    </ligand>
</feature>
<feature type="binding site" evidence="5">
    <location>
        <position position="192"/>
    </location>
    <ligand>
        <name>ATP</name>
        <dbReference type="ChEBI" id="CHEBI:30616"/>
    </ligand>
</feature>
<dbReference type="InterPro" id="IPR027417">
    <property type="entry name" value="P-loop_NTPase"/>
</dbReference>
<comment type="catalytic activity">
    <reaction evidence="5 7">
        <text>AMP + ATP = 2 ADP</text>
        <dbReference type="Rhea" id="RHEA:12973"/>
        <dbReference type="ChEBI" id="CHEBI:30616"/>
        <dbReference type="ChEBI" id="CHEBI:456215"/>
        <dbReference type="ChEBI" id="CHEBI:456216"/>
        <dbReference type="EC" id="2.7.4.3"/>
    </reaction>
</comment>
<evidence type="ECO:0000256" key="3">
    <source>
        <dbReference type="ARBA" id="ARBA00022741"/>
    </source>
</evidence>
<dbReference type="CDD" id="cd01428">
    <property type="entry name" value="ADK"/>
    <property type="match status" value="1"/>
</dbReference>
<dbReference type="EMBL" id="MGGM01000002">
    <property type="protein sequence ID" value="OGM30265.1"/>
    <property type="molecule type" value="Genomic_DNA"/>
</dbReference>
<dbReference type="PANTHER" id="PTHR23359">
    <property type="entry name" value="NUCLEOTIDE KINASE"/>
    <property type="match status" value="1"/>
</dbReference>
<comment type="similarity">
    <text evidence="5 6">Belongs to the adenylate kinase family.</text>
</comment>
<keyword evidence="5 7" id="KW-0067">ATP-binding</keyword>
<dbReference type="AlphaFoldDB" id="A0A1F7YUS4"/>
<dbReference type="Proteomes" id="UP000177263">
    <property type="component" value="Unassembled WGS sequence"/>
</dbReference>
<dbReference type="PRINTS" id="PR00094">
    <property type="entry name" value="ADENYLTKNASE"/>
</dbReference>
<comment type="caution">
    <text evidence="5">Lacks conserved residue(s) required for the propagation of feature annotation.</text>
</comment>
<dbReference type="GO" id="GO:0044209">
    <property type="term" value="P:AMP salvage"/>
    <property type="evidence" value="ECO:0007669"/>
    <property type="project" value="UniProtKB-UniRule"/>
</dbReference>
<feature type="binding site" evidence="5">
    <location>
        <position position="89"/>
    </location>
    <ligand>
        <name>AMP</name>
        <dbReference type="ChEBI" id="CHEBI:456215"/>
    </ligand>
</feature>
<feature type="binding site" evidence="5">
    <location>
        <begin position="82"/>
        <end position="85"/>
    </location>
    <ligand>
        <name>AMP</name>
        <dbReference type="ChEBI" id="CHEBI:456215"/>
    </ligand>
</feature>
<feature type="binding site" evidence="5">
    <location>
        <position position="124"/>
    </location>
    <ligand>
        <name>ATP</name>
        <dbReference type="ChEBI" id="CHEBI:30616"/>
    </ligand>
</feature>
<sequence length="211" mass="24237">MNIILLGPQGSGKGTQAEILSKEFNLYHFDMGKYLRDIAESDPSMNEVINKEGALLPDEQVFNIMKAHFEEKGQFDNILFEGYPRSKKQYQLLVDWLKEHGMTINVAFNLRISEELTIKRVSGRRIDKTTGKLYHIETNPPGPEVDPANLVQRPDDRFDALKRRLEYYHKDTEPLINELISQGVMRDIDGSGNVEVVAKEIRQILHEISPK</sequence>
<dbReference type="GO" id="GO:0005737">
    <property type="term" value="C:cytoplasm"/>
    <property type="evidence" value="ECO:0007669"/>
    <property type="project" value="UniProtKB-SubCell"/>
</dbReference>
<feature type="binding site" evidence="5">
    <location>
        <position position="36"/>
    </location>
    <ligand>
        <name>AMP</name>
        <dbReference type="ChEBI" id="CHEBI:456215"/>
    </ligand>
</feature>
<feature type="binding site" evidence="5">
    <location>
        <begin position="10"/>
        <end position="15"/>
    </location>
    <ligand>
        <name>ATP</name>
        <dbReference type="ChEBI" id="CHEBI:30616"/>
    </ligand>
</feature>
<dbReference type="UniPathway" id="UPA00588">
    <property type="reaction ID" value="UER00649"/>
</dbReference>
<keyword evidence="3 5" id="KW-0547">Nucleotide-binding</keyword>
<comment type="function">
    <text evidence="5">Catalyzes the reversible transfer of the terminal phosphate group between ATP and AMP. Plays an important role in cellular energy homeostasis and in adenine nucleotide metabolism.</text>
</comment>
<evidence type="ECO:0000256" key="6">
    <source>
        <dbReference type="RuleBase" id="RU003330"/>
    </source>
</evidence>
<dbReference type="Pfam" id="PF00406">
    <property type="entry name" value="ADK"/>
    <property type="match status" value="1"/>
</dbReference>
<keyword evidence="2 5" id="KW-0545">Nucleotide biosynthesis</keyword>
<dbReference type="EC" id="2.7.4.3" evidence="5 7"/>
<keyword evidence="5" id="KW-0963">Cytoplasm</keyword>
<dbReference type="Gene3D" id="3.40.50.300">
    <property type="entry name" value="P-loop containing nucleotide triphosphate hydrolases"/>
    <property type="match status" value="1"/>
</dbReference>
<comment type="domain">
    <text evidence="5">Consists of three domains, a large central CORE domain and two small peripheral domains, NMPbind and LID, which undergo movements during catalysis. The LID domain closes over the site of phosphoryl transfer upon ATP binding. Assembling and dissambling the active center during each catalytic cycle provides an effective means to prevent ATP hydrolysis.</text>
</comment>